<dbReference type="SUPFAM" id="SSF53335">
    <property type="entry name" value="S-adenosyl-L-methionine-dependent methyltransferases"/>
    <property type="match status" value="1"/>
</dbReference>
<evidence type="ECO:0000313" key="2">
    <source>
        <dbReference type="Proteomes" id="UP000198748"/>
    </source>
</evidence>
<keyword evidence="2" id="KW-1185">Reference proteome</keyword>
<accession>A0A1G7CWV4</accession>
<dbReference type="InterPro" id="IPR029063">
    <property type="entry name" value="SAM-dependent_MTases_sf"/>
</dbReference>
<dbReference type="OrthoDB" id="9795498at2"/>
<proteinExistence type="predicted"/>
<reference evidence="2" key="1">
    <citation type="submission" date="2016-10" db="EMBL/GenBank/DDBJ databases">
        <authorList>
            <person name="Varghese N."/>
            <person name="Submissions S."/>
        </authorList>
    </citation>
    <scope>NUCLEOTIDE SEQUENCE [LARGE SCALE GENOMIC DNA]</scope>
    <source>
        <strain evidence="2">DSM 25329</strain>
    </source>
</reference>
<gene>
    <name evidence="1" type="ORF">SAMN04487996_10531</name>
</gene>
<keyword evidence="1" id="KW-0808">Transferase</keyword>
<keyword evidence="1" id="KW-0489">Methyltransferase</keyword>
<dbReference type="GO" id="GO:0008168">
    <property type="term" value="F:methyltransferase activity"/>
    <property type="evidence" value="ECO:0007669"/>
    <property type="project" value="UniProtKB-KW"/>
</dbReference>
<dbReference type="Proteomes" id="UP000198748">
    <property type="component" value="Unassembled WGS sequence"/>
</dbReference>
<dbReference type="EMBL" id="FNAN01000005">
    <property type="protein sequence ID" value="SDE43270.1"/>
    <property type="molecule type" value="Genomic_DNA"/>
</dbReference>
<evidence type="ECO:0000313" key="1">
    <source>
        <dbReference type="EMBL" id="SDE43270.1"/>
    </source>
</evidence>
<dbReference type="GO" id="GO:0032259">
    <property type="term" value="P:methylation"/>
    <property type="evidence" value="ECO:0007669"/>
    <property type="project" value="UniProtKB-KW"/>
</dbReference>
<dbReference type="Pfam" id="PF13578">
    <property type="entry name" value="Methyltransf_24"/>
    <property type="match status" value="1"/>
</dbReference>
<dbReference type="Gene3D" id="3.40.50.150">
    <property type="entry name" value="Vaccinia Virus protein VP39"/>
    <property type="match status" value="1"/>
</dbReference>
<dbReference type="AlphaFoldDB" id="A0A1G7CWV4"/>
<protein>
    <submittedName>
        <fullName evidence="1">Methyltransferase domain-containing protein</fullName>
    </submittedName>
</protein>
<dbReference type="STRING" id="659014.SAMN04487996_10531"/>
<organism evidence="1 2">
    <name type="scientific">Dyadobacter soli</name>
    <dbReference type="NCBI Taxonomy" id="659014"/>
    <lineage>
        <taxon>Bacteria</taxon>
        <taxon>Pseudomonadati</taxon>
        <taxon>Bacteroidota</taxon>
        <taxon>Cytophagia</taxon>
        <taxon>Cytophagales</taxon>
        <taxon>Spirosomataceae</taxon>
        <taxon>Dyadobacter</taxon>
    </lineage>
</organism>
<dbReference type="RefSeq" id="WP_090148482.1">
    <property type="nucleotide sequence ID" value="NZ_FNAN01000005.1"/>
</dbReference>
<sequence>MLTRKSLLNKSSFLFSKLSGVDPLLHKNILAMQRLDKIFSSLTRYYPYSTFALDPASLNMVICDIIVNSRKNIVEIGSGISTVVIAKLLEMNGIEASFHSIDADEGWASLINQYLIDEGLTERCKLHYIPLSKSGSHWYDETTIANLKPAIGTIDCLVVDGPIAYLPGTKQARHGALAHFQDLLQERHSIFLDDALRPGEREVIARWKAQFGYDFKTIGSVAVHLNGSHHNIE</sequence>
<name>A0A1G7CWV4_9BACT</name>